<dbReference type="Gene3D" id="2.60.40.150">
    <property type="entry name" value="C2 domain"/>
    <property type="match status" value="1"/>
</dbReference>
<accession>A0A8X8WAU5</accession>
<dbReference type="PANTHER" id="PTHR32246">
    <property type="entry name" value="INGRESSION PROTEIN FIC1"/>
    <property type="match status" value="1"/>
</dbReference>
<evidence type="ECO:0000313" key="3">
    <source>
        <dbReference type="Proteomes" id="UP000298416"/>
    </source>
</evidence>
<dbReference type="SMART" id="SM00239">
    <property type="entry name" value="C2"/>
    <property type="match status" value="1"/>
</dbReference>
<dbReference type="PANTHER" id="PTHR32246:SF152">
    <property type="entry name" value="C2 DOMAIN-CONTAINING PROTEIN"/>
    <property type="match status" value="1"/>
</dbReference>
<dbReference type="EMBL" id="PNBA02000019">
    <property type="protein sequence ID" value="KAG6391038.1"/>
    <property type="molecule type" value="Genomic_DNA"/>
</dbReference>
<reference evidence="2" key="2">
    <citation type="submission" date="2020-08" db="EMBL/GenBank/DDBJ databases">
        <title>Plant Genome Project.</title>
        <authorList>
            <person name="Zhang R.-G."/>
        </authorList>
    </citation>
    <scope>NUCLEOTIDE SEQUENCE</scope>
    <source>
        <strain evidence="2">Huo1</strain>
        <tissue evidence="2">Leaf</tissue>
    </source>
</reference>
<dbReference type="AlphaFoldDB" id="A0A8X8WAU5"/>
<feature type="domain" description="C2" evidence="1">
    <location>
        <begin position="1"/>
        <end position="112"/>
    </location>
</feature>
<sequence length="414" mass="45924">MPRSKLLEINLISAHDLPPLAATLRTFTVAYVSPDHKLTTKTDHHGHTNPSWNYKMLFHVPKNFLNQPSASLTVEIYNLAWLRGLPIGIARLHFPTLSPPLTQNSGYRSLTLQISQPSGNLKGTLSLGIQLIDMDEDIGLSSLRITDENSVANEKANISDRIAISVADTDERRPRRKKGTYDRDGVEYGSSILENWTEGGEGIPENEEGKEMAIEQRWKRKNGLFKCFSNKFRLKKKVGNVDTLHHRSQSEGGLGRQESIRAAQWIYFLKRWDLSIVEACIPILLNSMIITKQSNGRRTRYTRRIMIKTDCGPDNHKRLAAQGPSLFDVTSGPAACGADVVATANPASPVAAVAAIAKHRVEEQAVSMVVAAANIVGAAVRRAAAETWWPVGTTKMVTGRAVERWCTAWSRRVD</sequence>
<comment type="caution">
    <text evidence="2">The sequence shown here is derived from an EMBL/GenBank/DDBJ whole genome shotgun (WGS) entry which is preliminary data.</text>
</comment>
<dbReference type="InterPro" id="IPR035892">
    <property type="entry name" value="C2_domain_sf"/>
</dbReference>
<protein>
    <recommendedName>
        <fullName evidence="1">C2 domain-containing protein</fullName>
    </recommendedName>
</protein>
<evidence type="ECO:0000313" key="2">
    <source>
        <dbReference type="EMBL" id="KAG6391038.1"/>
    </source>
</evidence>
<organism evidence="2">
    <name type="scientific">Salvia splendens</name>
    <name type="common">Scarlet sage</name>
    <dbReference type="NCBI Taxonomy" id="180675"/>
    <lineage>
        <taxon>Eukaryota</taxon>
        <taxon>Viridiplantae</taxon>
        <taxon>Streptophyta</taxon>
        <taxon>Embryophyta</taxon>
        <taxon>Tracheophyta</taxon>
        <taxon>Spermatophyta</taxon>
        <taxon>Magnoliopsida</taxon>
        <taxon>eudicotyledons</taxon>
        <taxon>Gunneridae</taxon>
        <taxon>Pentapetalae</taxon>
        <taxon>asterids</taxon>
        <taxon>lamiids</taxon>
        <taxon>Lamiales</taxon>
        <taxon>Lamiaceae</taxon>
        <taxon>Nepetoideae</taxon>
        <taxon>Mentheae</taxon>
        <taxon>Salviinae</taxon>
        <taxon>Salvia</taxon>
        <taxon>Salvia subgen. Calosphace</taxon>
        <taxon>core Calosphace</taxon>
    </lineage>
</organism>
<dbReference type="Pfam" id="PF00168">
    <property type="entry name" value="C2"/>
    <property type="match status" value="1"/>
</dbReference>
<evidence type="ECO:0000259" key="1">
    <source>
        <dbReference type="PROSITE" id="PS50004"/>
    </source>
</evidence>
<reference evidence="2" key="1">
    <citation type="submission" date="2018-01" db="EMBL/GenBank/DDBJ databases">
        <authorList>
            <person name="Mao J.F."/>
        </authorList>
    </citation>
    <scope>NUCLEOTIDE SEQUENCE</scope>
    <source>
        <strain evidence="2">Huo1</strain>
        <tissue evidence="2">Leaf</tissue>
    </source>
</reference>
<dbReference type="Proteomes" id="UP000298416">
    <property type="component" value="Unassembled WGS sequence"/>
</dbReference>
<proteinExistence type="predicted"/>
<name>A0A8X8WAU5_SALSN</name>
<dbReference type="SUPFAM" id="SSF49562">
    <property type="entry name" value="C2 domain (Calcium/lipid-binding domain, CaLB)"/>
    <property type="match status" value="1"/>
</dbReference>
<dbReference type="PROSITE" id="PS50004">
    <property type="entry name" value="C2"/>
    <property type="match status" value="1"/>
</dbReference>
<keyword evidence="3" id="KW-1185">Reference proteome</keyword>
<dbReference type="InterPro" id="IPR000008">
    <property type="entry name" value="C2_dom"/>
</dbReference>
<gene>
    <name evidence="2" type="ORF">SASPL_148785</name>
</gene>